<dbReference type="GO" id="GO:0015628">
    <property type="term" value="P:protein secretion by the type II secretion system"/>
    <property type="evidence" value="ECO:0007669"/>
    <property type="project" value="InterPro"/>
</dbReference>
<evidence type="ECO:0000256" key="9">
    <source>
        <dbReference type="ARBA" id="ARBA00025772"/>
    </source>
</evidence>
<keyword evidence="5" id="KW-0997">Cell inner membrane</keyword>
<sequence>MPTLISGNRNGFTLLEVLLVLIIGSLLMGVVASAITDGPILRKSSREVVASLRHARVQAIMQQQAAVWKMNISQNNFWVSAKNQTEEKHSLSDKIKAKVNTNSAEIESPEQAGIRFYPDGSSSGGSVELSYEQQSFKVNVEWVTGRVSIQ</sequence>
<keyword evidence="7 11" id="KW-1133">Transmembrane helix</keyword>
<dbReference type="GO" id="GO:0005886">
    <property type="term" value="C:plasma membrane"/>
    <property type="evidence" value="ECO:0007669"/>
    <property type="project" value="UniProtKB-SubCell"/>
</dbReference>
<keyword evidence="4" id="KW-0488">Methylation</keyword>
<organism evidence="13">
    <name type="scientific">Candidatus Thiocaldithrix dubininis</name>
    <dbReference type="NCBI Taxonomy" id="3080823"/>
    <lineage>
        <taxon>Bacteria</taxon>
        <taxon>Pseudomonadati</taxon>
        <taxon>Pseudomonadota</taxon>
        <taxon>Gammaproteobacteria</taxon>
        <taxon>Thiotrichales</taxon>
        <taxon>Thiotrichaceae</taxon>
        <taxon>Candidatus Thiocaldithrix</taxon>
    </lineage>
</organism>
<evidence type="ECO:0000256" key="5">
    <source>
        <dbReference type="ARBA" id="ARBA00022519"/>
    </source>
</evidence>
<dbReference type="InterPro" id="IPR045584">
    <property type="entry name" value="Pilin-like"/>
</dbReference>
<evidence type="ECO:0000256" key="1">
    <source>
        <dbReference type="ARBA" id="ARBA00004377"/>
    </source>
</evidence>
<evidence type="ECO:0000256" key="6">
    <source>
        <dbReference type="ARBA" id="ARBA00022692"/>
    </source>
</evidence>
<feature type="transmembrane region" description="Helical" evidence="11">
    <location>
        <begin position="12"/>
        <end position="36"/>
    </location>
</feature>
<evidence type="ECO:0000256" key="8">
    <source>
        <dbReference type="ARBA" id="ARBA00023136"/>
    </source>
</evidence>
<comment type="similarity">
    <text evidence="9">Belongs to the GSP H family.</text>
</comment>
<comment type="subcellular location">
    <subcellularLocation>
        <location evidence="1">Cell inner membrane</location>
        <topology evidence="1">Single-pass membrane protein</topology>
    </subcellularLocation>
</comment>
<feature type="domain" description="General secretion pathway GspH" evidence="12">
    <location>
        <begin position="46"/>
        <end position="142"/>
    </location>
</feature>
<evidence type="ECO:0000256" key="10">
    <source>
        <dbReference type="ARBA" id="ARBA00030775"/>
    </source>
</evidence>
<evidence type="ECO:0000256" key="7">
    <source>
        <dbReference type="ARBA" id="ARBA00022989"/>
    </source>
</evidence>
<proteinExistence type="inferred from homology"/>
<reference evidence="13" key="1">
    <citation type="journal article" date="2023" name="Int. J. Mol. Sci.">
        <title>Metagenomics Revealed a New Genus 'Candidatus Thiocaldithrix dubininis' gen. nov., sp. nov. and a New Species 'Candidatus Thiothrix putei' sp. nov. in the Family Thiotrichaceae, Some Members of Which Have Traits of Both Na+- and H+-Motive Energetics.</title>
        <authorList>
            <person name="Ravin N.V."/>
            <person name="Muntyan M.S."/>
            <person name="Smolyakov D.D."/>
            <person name="Rudenko T.S."/>
            <person name="Beletsky A.V."/>
            <person name="Mardanov A.V."/>
            <person name="Grabovich M.Y."/>
        </authorList>
    </citation>
    <scope>NUCLEOTIDE SEQUENCE</scope>
    <source>
        <strain evidence="13">GKL-01</strain>
    </source>
</reference>
<dbReference type="NCBIfam" id="TIGR02532">
    <property type="entry name" value="IV_pilin_GFxxxE"/>
    <property type="match status" value="1"/>
</dbReference>
<evidence type="ECO:0000313" key="13">
    <source>
        <dbReference type="EMBL" id="WGZ90245.1"/>
    </source>
</evidence>
<name>A0AA95H4J8_9GAMM</name>
<dbReference type="Pfam" id="PF07963">
    <property type="entry name" value="N_methyl"/>
    <property type="match status" value="1"/>
</dbReference>
<evidence type="ECO:0000256" key="3">
    <source>
        <dbReference type="ARBA" id="ARBA00022475"/>
    </source>
</evidence>
<dbReference type="KEGG" id="tdu:QJT80_12145"/>
<dbReference type="GO" id="GO:0015627">
    <property type="term" value="C:type II protein secretion system complex"/>
    <property type="evidence" value="ECO:0007669"/>
    <property type="project" value="InterPro"/>
</dbReference>
<keyword evidence="6 11" id="KW-0812">Transmembrane</keyword>
<evidence type="ECO:0000256" key="11">
    <source>
        <dbReference type="SAM" id="Phobius"/>
    </source>
</evidence>
<dbReference type="InterPro" id="IPR012902">
    <property type="entry name" value="N_methyl_site"/>
</dbReference>
<dbReference type="AlphaFoldDB" id="A0AA95H4J8"/>
<dbReference type="Proteomes" id="UP001300672">
    <property type="component" value="Chromosome"/>
</dbReference>
<evidence type="ECO:0000259" key="12">
    <source>
        <dbReference type="Pfam" id="PF12019"/>
    </source>
</evidence>
<gene>
    <name evidence="13" type="ORF">QJT80_12145</name>
</gene>
<protein>
    <recommendedName>
        <fullName evidence="2">Type II secretion system protein H</fullName>
    </recommendedName>
    <alternativeName>
        <fullName evidence="10">General secretion pathway protein H</fullName>
    </alternativeName>
</protein>
<dbReference type="EMBL" id="CP124755">
    <property type="protein sequence ID" value="WGZ90245.1"/>
    <property type="molecule type" value="Genomic_DNA"/>
</dbReference>
<keyword evidence="3" id="KW-1003">Cell membrane</keyword>
<accession>A0AA95H4J8</accession>
<dbReference type="Pfam" id="PF12019">
    <property type="entry name" value="GspH"/>
    <property type="match status" value="1"/>
</dbReference>
<keyword evidence="8 11" id="KW-0472">Membrane</keyword>
<dbReference type="InterPro" id="IPR022346">
    <property type="entry name" value="T2SS_GspH"/>
</dbReference>
<evidence type="ECO:0000256" key="4">
    <source>
        <dbReference type="ARBA" id="ARBA00022481"/>
    </source>
</evidence>
<dbReference type="SUPFAM" id="SSF54523">
    <property type="entry name" value="Pili subunits"/>
    <property type="match status" value="1"/>
</dbReference>
<reference evidence="13" key="2">
    <citation type="submission" date="2023-04" db="EMBL/GenBank/DDBJ databases">
        <authorList>
            <person name="Beletskiy A.V."/>
            <person name="Mardanov A.V."/>
            <person name="Ravin N.V."/>
        </authorList>
    </citation>
    <scope>NUCLEOTIDE SEQUENCE</scope>
    <source>
        <strain evidence="13">GKL-01</strain>
    </source>
</reference>
<evidence type="ECO:0000256" key="2">
    <source>
        <dbReference type="ARBA" id="ARBA00021549"/>
    </source>
</evidence>